<dbReference type="EMBL" id="LR796427">
    <property type="protein sequence ID" value="CAB4144094.1"/>
    <property type="molecule type" value="Genomic_DNA"/>
</dbReference>
<organism evidence="1">
    <name type="scientific">uncultured Caudovirales phage</name>
    <dbReference type="NCBI Taxonomy" id="2100421"/>
    <lineage>
        <taxon>Viruses</taxon>
        <taxon>Duplodnaviria</taxon>
        <taxon>Heunggongvirae</taxon>
        <taxon>Uroviricota</taxon>
        <taxon>Caudoviricetes</taxon>
        <taxon>Peduoviridae</taxon>
        <taxon>Maltschvirus</taxon>
        <taxon>Maltschvirus maltsch</taxon>
    </lineage>
</organism>
<evidence type="ECO:0000313" key="1">
    <source>
        <dbReference type="EMBL" id="CAB4144094.1"/>
    </source>
</evidence>
<accession>A0A6J5MBW2</accession>
<proteinExistence type="predicted"/>
<protein>
    <submittedName>
        <fullName evidence="1">Uncharacterized protein</fullName>
    </submittedName>
</protein>
<name>A0A6J5MBW2_9CAUD</name>
<gene>
    <name evidence="1" type="ORF">UFOVP455_20</name>
</gene>
<reference evidence="1" key="1">
    <citation type="submission" date="2020-04" db="EMBL/GenBank/DDBJ databases">
        <authorList>
            <person name="Chiriac C."/>
            <person name="Salcher M."/>
            <person name="Ghai R."/>
            <person name="Kavagutti S V."/>
        </authorList>
    </citation>
    <scope>NUCLEOTIDE SEQUENCE</scope>
</reference>
<sequence length="51" mass="6175">MDITVNRINGYYLLTTIVDNRYFKHKYSCYDVVTAKKLFTKFVKRELAKCY</sequence>